<dbReference type="PANTHER" id="PTHR43544">
    <property type="entry name" value="SHORT-CHAIN DEHYDROGENASE/REDUCTASE"/>
    <property type="match status" value="1"/>
</dbReference>
<reference evidence="2" key="1">
    <citation type="journal article" date="2018" name="Genome Biol.">
        <title>SKESA: strategic k-mer extension for scrupulous assemblies.</title>
        <authorList>
            <person name="Souvorov A."/>
            <person name="Agarwala R."/>
            <person name="Lipman D.J."/>
        </authorList>
    </citation>
    <scope>NUCLEOTIDE SEQUENCE</scope>
    <source>
        <strain evidence="2">AZ00058701</strain>
    </source>
</reference>
<dbReference type="SUPFAM" id="SSF51735">
    <property type="entry name" value="NAD(P)-binding Rossmann-fold domains"/>
    <property type="match status" value="1"/>
</dbReference>
<dbReference type="InterPro" id="IPR036291">
    <property type="entry name" value="NAD(P)-bd_dom_sf"/>
</dbReference>
<dbReference type="PRINTS" id="PR00081">
    <property type="entry name" value="GDHRDH"/>
</dbReference>
<dbReference type="GO" id="GO:0016491">
    <property type="term" value="F:oxidoreductase activity"/>
    <property type="evidence" value="ECO:0007669"/>
    <property type="project" value="TreeGrafter"/>
</dbReference>
<evidence type="ECO:0000313" key="3">
    <source>
        <dbReference type="Proteomes" id="UP000866496"/>
    </source>
</evidence>
<dbReference type="InterPro" id="IPR002347">
    <property type="entry name" value="SDR_fam"/>
</dbReference>
<name>A0AAN5SZY9_LEGPN</name>
<sequence>MQKVKRSIILILQATDRGFKLKTLVITGISRGIGLEIARIFLDKDWTVIGTSTSGYSPIKHKNLRTYKLDLAISEHIDAFAKNLPKIDVLINNAAVLLEEWNEEKINMSLLKKTFAINLFGTVELTEKCIPKFNDSAQIINISSGWGAFSSNNSPFQPHYKMSKVSLNMYTKLLAERLPQITVSSFDPGWVKTNMGTQNAKKLPSETALEIYELISMKKKSGYFWFNGKPRDW</sequence>
<dbReference type="Pfam" id="PF00106">
    <property type="entry name" value="adh_short"/>
    <property type="match status" value="1"/>
</dbReference>
<dbReference type="GO" id="GO:0005737">
    <property type="term" value="C:cytoplasm"/>
    <property type="evidence" value="ECO:0007669"/>
    <property type="project" value="TreeGrafter"/>
</dbReference>
<dbReference type="Proteomes" id="UP000866496">
    <property type="component" value="Unassembled WGS sequence"/>
</dbReference>
<proteinExistence type="inferred from homology"/>
<gene>
    <name evidence="2" type="ORF">JBJ86_03370</name>
</gene>
<reference evidence="2" key="2">
    <citation type="submission" date="2019-10" db="EMBL/GenBank/DDBJ databases">
        <authorList>
            <consortium name="NCBI Pathogen Detection Project"/>
        </authorList>
    </citation>
    <scope>NUCLEOTIDE SEQUENCE</scope>
    <source>
        <strain evidence="2">AZ00058701</strain>
    </source>
</reference>
<evidence type="ECO:0000313" key="2">
    <source>
        <dbReference type="EMBL" id="HAU1879295.1"/>
    </source>
</evidence>
<accession>A0AAN5SZY9</accession>
<evidence type="ECO:0000256" key="1">
    <source>
        <dbReference type="RuleBase" id="RU000363"/>
    </source>
</evidence>
<protein>
    <submittedName>
        <fullName evidence="2">SDR family NAD(P)-dependent oxidoreductase</fullName>
    </submittedName>
</protein>
<organism evidence="2 3">
    <name type="scientific">Legionella pneumophila</name>
    <dbReference type="NCBI Taxonomy" id="446"/>
    <lineage>
        <taxon>Bacteria</taxon>
        <taxon>Pseudomonadati</taxon>
        <taxon>Pseudomonadota</taxon>
        <taxon>Gammaproteobacteria</taxon>
        <taxon>Legionellales</taxon>
        <taxon>Legionellaceae</taxon>
        <taxon>Legionella</taxon>
    </lineage>
</organism>
<dbReference type="InterPro" id="IPR051468">
    <property type="entry name" value="Fungal_SecMetab_SDRs"/>
</dbReference>
<dbReference type="EMBL" id="DACWHX010000003">
    <property type="protein sequence ID" value="HAU1879295.1"/>
    <property type="molecule type" value="Genomic_DNA"/>
</dbReference>
<comment type="similarity">
    <text evidence="1">Belongs to the short-chain dehydrogenases/reductases (SDR) family.</text>
</comment>
<dbReference type="PRINTS" id="PR00080">
    <property type="entry name" value="SDRFAMILY"/>
</dbReference>
<dbReference type="GeneID" id="57035489"/>
<dbReference type="RefSeq" id="WP_010947229.1">
    <property type="nucleotide sequence ID" value="NZ_CP013742.1"/>
</dbReference>
<dbReference type="Gene3D" id="3.40.50.720">
    <property type="entry name" value="NAD(P)-binding Rossmann-like Domain"/>
    <property type="match status" value="1"/>
</dbReference>
<comment type="caution">
    <text evidence="2">The sequence shown here is derived from an EMBL/GenBank/DDBJ whole genome shotgun (WGS) entry which is preliminary data.</text>
</comment>
<dbReference type="PANTHER" id="PTHR43544:SF12">
    <property type="entry name" value="NAD(P)-BINDING ROSSMANN-FOLD SUPERFAMILY PROTEIN"/>
    <property type="match status" value="1"/>
</dbReference>
<dbReference type="AlphaFoldDB" id="A0AAN5SZY9"/>